<dbReference type="InterPro" id="IPR050221">
    <property type="entry name" value="26S_Proteasome_ATPase"/>
</dbReference>
<dbReference type="Pfam" id="PF16450">
    <property type="entry name" value="Prot_ATP_ID_OB_C"/>
    <property type="match status" value="1"/>
</dbReference>
<feature type="domain" description="Proteasomal ATPase second OB" evidence="6">
    <location>
        <begin position="85"/>
        <end position="140"/>
    </location>
</feature>
<dbReference type="InterPro" id="IPR012340">
    <property type="entry name" value="NA-bd_OB-fold"/>
</dbReference>
<feature type="coiled-coil region" evidence="4">
    <location>
        <begin position="37"/>
        <end position="71"/>
    </location>
</feature>
<evidence type="ECO:0000313" key="7">
    <source>
        <dbReference type="EMBL" id="KAK2106830.1"/>
    </source>
</evidence>
<evidence type="ECO:0000256" key="4">
    <source>
        <dbReference type="SAM" id="Coils"/>
    </source>
</evidence>
<evidence type="ECO:0000259" key="5">
    <source>
        <dbReference type="Pfam" id="PF00004"/>
    </source>
</evidence>
<keyword evidence="4" id="KW-0175">Coiled coil</keyword>
<dbReference type="InterPro" id="IPR032501">
    <property type="entry name" value="Prot_ATP_ID_OB_2nd"/>
</dbReference>
<gene>
    <name evidence="7" type="primary">PSMC4_1</name>
    <name evidence="7" type="ORF">P7K49_016344</name>
</gene>
<evidence type="ECO:0000259" key="6">
    <source>
        <dbReference type="Pfam" id="PF16450"/>
    </source>
</evidence>
<evidence type="ECO:0000256" key="2">
    <source>
        <dbReference type="ARBA" id="ARBA00022840"/>
    </source>
</evidence>
<dbReference type="Gene3D" id="2.40.50.140">
    <property type="entry name" value="Nucleic acid-binding proteins"/>
    <property type="match status" value="1"/>
</dbReference>
<dbReference type="InterPro" id="IPR027417">
    <property type="entry name" value="P-loop_NTPase"/>
</dbReference>
<dbReference type="GO" id="GO:0000502">
    <property type="term" value="C:proteasome complex"/>
    <property type="evidence" value="ECO:0007669"/>
    <property type="project" value="UniProtKB-KW"/>
</dbReference>
<keyword evidence="7" id="KW-0647">Proteasome</keyword>
<dbReference type="InterPro" id="IPR003960">
    <property type="entry name" value="ATPase_AAA_CS"/>
</dbReference>
<keyword evidence="2 3" id="KW-0067">ATP-binding</keyword>
<reference evidence="7 8" key="1">
    <citation type="submission" date="2023-05" db="EMBL/GenBank/DDBJ databases">
        <title>B98-5 Cell Line De Novo Hybrid Assembly: An Optical Mapping Approach.</title>
        <authorList>
            <person name="Kananen K."/>
            <person name="Auerbach J.A."/>
            <person name="Kautto E."/>
            <person name="Blachly J.S."/>
        </authorList>
    </citation>
    <scope>NUCLEOTIDE SEQUENCE [LARGE SCALE GENOMIC DNA]</scope>
    <source>
        <strain evidence="7">B95-8</strain>
        <tissue evidence="7">Cell line</tissue>
    </source>
</reference>
<keyword evidence="8" id="KW-1185">Reference proteome</keyword>
<sequence>MEEIGILVEKAQDEIPALSVSRPQTSLSFLGPEPEDLEDLYSHYKKLQQELEFLEVQEEYIKDEQKNLKKEFLHAQEEVNIPLVIRQFLEAVDQNTAIVGSTTGSNYYVRILSTIDRELLKPNASVALHKHSNALVDMLPPEADSSIMMLTSDQKPDVMYADIRGMDIQKQEMREAVELPLMHFELYKQIPAEASSCMAHLAAGRPSAFIRVTGSEFVQKYLGEGPRMVRDVFRLAKENAPAIIFIEEIDAIATKRFDAQTGADREVQRILLELLNQMDGFDRNVNVKVIMATNRADTLDPALLRPGRLDRKIEFPLPDRRQKRLIFSTITSKMNLSEEADLEDYMAQPDKISGADINSICQESGMLAVQENRYIVLAKDFEKAYKTVIKKDEQEHEFYK</sequence>
<dbReference type="PROSITE" id="PS00674">
    <property type="entry name" value="AAA"/>
    <property type="match status" value="1"/>
</dbReference>
<accession>A0ABQ9VCL6</accession>
<protein>
    <submittedName>
        <fullName evidence="7">26S proteasome regulatory subunit 6B</fullName>
    </submittedName>
</protein>
<dbReference type="Pfam" id="PF00004">
    <property type="entry name" value="AAA"/>
    <property type="match status" value="1"/>
</dbReference>
<dbReference type="PANTHER" id="PTHR23073">
    <property type="entry name" value="26S PROTEASOME REGULATORY SUBUNIT"/>
    <property type="match status" value="1"/>
</dbReference>
<evidence type="ECO:0000256" key="3">
    <source>
        <dbReference type="RuleBase" id="RU003651"/>
    </source>
</evidence>
<evidence type="ECO:0000313" key="8">
    <source>
        <dbReference type="Proteomes" id="UP001266305"/>
    </source>
</evidence>
<feature type="domain" description="ATPase AAA-type core" evidence="5">
    <location>
        <begin position="206"/>
        <end position="317"/>
    </location>
</feature>
<comment type="caution">
    <text evidence="7">The sequence shown here is derived from an EMBL/GenBank/DDBJ whole genome shotgun (WGS) entry which is preliminary data.</text>
</comment>
<organism evidence="7 8">
    <name type="scientific">Saguinus oedipus</name>
    <name type="common">Cotton-top tamarin</name>
    <name type="synonym">Oedipomidas oedipus</name>
    <dbReference type="NCBI Taxonomy" id="9490"/>
    <lineage>
        <taxon>Eukaryota</taxon>
        <taxon>Metazoa</taxon>
        <taxon>Chordata</taxon>
        <taxon>Craniata</taxon>
        <taxon>Vertebrata</taxon>
        <taxon>Euteleostomi</taxon>
        <taxon>Mammalia</taxon>
        <taxon>Eutheria</taxon>
        <taxon>Euarchontoglires</taxon>
        <taxon>Primates</taxon>
        <taxon>Haplorrhini</taxon>
        <taxon>Platyrrhini</taxon>
        <taxon>Cebidae</taxon>
        <taxon>Callitrichinae</taxon>
        <taxon>Saguinus</taxon>
    </lineage>
</organism>
<dbReference type="EMBL" id="JASSZA010000007">
    <property type="protein sequence ID" value="KAK2106830.1"/>
    <property type="molecule type" value="Genomic_DNA"/>
</dbReference>
<dbReference type="Proteomes" id="UP001266305">
    <property type="component" value="Unassembled WGS sequence"/>
</dbReference>
<dbReference type="InterPro" id="IPR003959">
    <property type="entry name" value="ATPase_AAA_core"/>
</dbReference>
<comment type="similarity">
    <text evidence="3">Belongs to the AAA ATPase family.</text>
</comment>
<evidence type="ECO:0000256" key="1">
    <source>
        <dbReference type="ARBA" id="ARBA00022741"/>
    </source>
</evidence>
<proteinExistence type="inferred from homology"/>
<keyword evidence="1 3" id="KW-0547">Nucleotide-binding</keyword>
<dbReference type="SUPFAM" id="SSF52540">
    <property type="entry name" value="P-loop containing nucleoside triphosphate hydrolases"/>
    <property type="match status" value="1"/>
</dbReference>
<name>A0ABQ9VCL6_SAGOE</name>
<dbReference type="Gene3D" id="3.40.50.300">
    <property type="entry name" value="P-loop containing nucleotide triphosphate hydrolases"/>
    <property type="match status" value="1"/>
</dbReference>
<dbReference type="Gene3D" id="1.10.8.60">
    <property type="match status" value="1"/>
</dbReference>